<feature type="region of interest" description="Disordered" evidence="1">
    <location>
        <begin position="89"/>
        <end position="125"/>
    </location>
</feature>
<dbReference type="AlphaFoldDB" id="A0ABD0LFN7"/>
<keyword evidence="3" id="KW-1185">Reference proteome</keyword>
<feature type="non-terminal residue" evidence="2">
    <location>
        <position position="1"/>
    </location>
</feature>
<evidence type="ECO:0000313" key="3">
    <source>
        <dbReference type="Proteomes" id="UP001519460"/>
    </source>
</evidence>
<dbReference type="Proteomes" id="UP001519460">
    <property type="component" value="Unassembled WGS sequence"/>
</dbReference>
<protein>
    <submittedName>
        <fullName evidence="2">Uncharacterized protein</fullName>
    </submittedName>
</protein>
<proteinExistence type="predicted"/>
<reference evidence="2 3" key="1">
    <citation type="journal article" date="2023" name="Sci. Data">
        <title>Genome assembly of the Korean intertidal mud-creeper Batillaria attramentaria.</title>
        <authorList>
            <person name="Patra A.K."/>
            <person name="Ho P.T."/>
            <person name="Jun S."/>
            <person name="Lee S.J."/>
            <person name="Kim Y."/>
            <person name="Won Y.J."/>
        </authorList>
    </citation>
    <scope>NUCLEOTIDE SEQUENCE [LARGE SCALE GENOMIC DNA]</scope>
    <source>
        <strain evidence="2">Wonlab-2016</strain>
    </source>
</reference>
<feature type="non-terminal residue" evidence="2">
    <location>
        <position position="125"/>
    </location>
</feature>
<sequence length="125" mass="14242">FDACQSSYLNSPPPTTPPVRPMSYTTFYSKIRRTLQGAWTVFVLLDKTNIILPSRHDGWPLKATDTPEGRDCRYFKREDSPPRLKLLNAADPTHLEKRSGSQRSSLDLEKEMKGSVLGDEEPCRM</sequence>
<evidence type="ECO:0000313" key="2">
    <source>
        <dbReference type="EMBL" id="KAK7498233.1"/>
    </source>
</evidence>
<comment type="caution">
    <text evidence="2">The sequence shown here is derived from an EMBL/GenBank/DDBJ whole genome shotgun (WGS) entry which is preliminary data.</text>
</comment>
<organism evidence="2 3">
    <name type="scientific">Batillaria attramentaria</name>
    <dbReference type="NCBI Taxonomy" id="370345"/>
    <lineage>
        <taxon>Eukaryota</taxon>
        <taxon>Metazoa</taxon>
        <taxon>Spiralia</taxon>
        <taxon>Lophotrochozoa</taxon>
        <taxon>Mollusca</taxon>
        <taxon>Gastropoda</taxon>
        <taxon>Caenogastropoda</taxon>
        <taxon>Sorbeoconcha</taxon>
        <taxon>Cerithioidea</taxon>
        <taxon>Batillariidae</taxon>
        <taxon>Batillaria</taxon>
    </lineage>
</organism>
<gene>
    <name evidence="2" type="ORF">BaRGS_00010493</name>
</gene>
<name>A0ABD0LFN7_9CAEN</name>
<accession>A0ABD0LFN7</accession>
<evidence type="ECO:0000256" key="1">
    <source>
        <dbReference type="SAM" id="MobiDB-lite"/>
    </source>
</evidence>
<dbReference type="EMBL" id="JACVVK020000052">
    <property type="protein sequence ID" value="KAK7498233.1"/>
    <property type="molecule type" value="Genomic_DNA"/>
</dbReference>